<name>A0A3B0T215_9ZZZZ</name>
<proteinExistence type="predicted"/>
<reference evidence="1" key="1">
    <citation type="submission" date="2018-06" db="EMBL/GenBank/DDBJ databases">
        <authorList>
            <person name="Zhirakovskaya E."/>
        </authorList>
    </citation>
    <scope>NUCLEOTIDE SEQUENCE</scope>
</reference>
<protein>
    <submittedName>
        <fullName evidence="1">Uncharacterized protein</fullName>
    </submittedName>
</protein>
<evidence type="ECO:0000313" key="1">
    <source>
        <dbReference type="EMBL" id="VAW08482.1"/>
    </source>
</evidence>
<gene>
    <name evidence="1" type="ORF">MNBD_ACTINO02-2553</name>
</gene>
<dbReference type="EMBL" id="UOEK01000465">
    <property type="protein sequence ID" value="VAW08482.1"/>
    <property type="molecule type" value="Genomic_DNA"/>
</dbReference>
<accession>A0A3B0T215</accession>
<feature type="non-terminal residue" evidence="1">
    <location>
        <position position="32"/>
    </location>
</feature>
<sequence length="32" mass="3531">MLSHRFTRALAGVGHHMAAHSHHLWPDVTADA</sequence>
<organism evidence="1">
    <name type="scientific">hydrothermal vent metagenome</name>
    <dbReference type="NCBI Taxonomy" id="652676"/>
    <lineage>
        <taxon>unclassified sequences</taxon>
        <taxon>metagenomes</taxon>
        <taxon>ecological metagenomes</taxon>
    </lineage>
</organism>
<dbReference type="AlphaFoldDB" id="A0A3B0T215"/>